<name>A0A4P2Q0H4_SORCE</name>
<accession>A0A4P2Q0H4</accession>
<dbReference type="Proteomes" id="UP000295781">
    <property type="component" value="Chromosome"/>
</dbReference>
<evidence type="ECO:0000313" key="2">
    <source>
        <dbReference type="Proteomes" id="UP000295781"/>
    </source>
</evidence>
<sequence>MPRSGSAAAESALLVERLDLREVADAGELYMKTTVIDVAPRGGLAGGQGRGGGCHCIGGARSSGSMRVPNRFMRQSR</sequence>
<protein>
    <submittedName>
        <fullName evidence="1">Uncharacterized protein</fullName>
    </submittedName>
</protein>
<reference evidence="1 2" key="1">
    <citation type="submission" date="2015-09" db="EMBL/GenBank/DDBJ databases">
        <title>Sorangium comparison.</title>
        <authorList>
            <person name="Zaburannyi N."/>
            <person name="Bunk B."/>
            <person name="Overmann J."/>
            <person name="Mueller R."/>
        </authorList>
    </citation>
    <scope>NUCLEOTIDE SEQUENCE [LARGE SCALE GENOMIC DNA]</scope>
    <source>
        <strain evidence="1 2">So ceGT47</strain>
    </source>
</reference>
<dbReference type="AlphaFoldDB" id="A0A4P2Q0H4"/>
<dbReference type="EMBL" id="CP012670">
    <property type="protein sequence ID" value="AUX22704.1"/>
    <property type="molecule type" value="Genomic_DNA"/>
</dbReference>
<gene>
    <name evidence="1" type="ORF">SOCEGT47_032100</name>
</gene>
<proteinExistence type="predicted"/>
<organism evidence="1 2">
    <name type="scientific">Sorangium cellulosum</name>
    <name type="common">Polyangium cellulosum</name>
    <dbReference type="NCBI Taxonomy" id="56"/>
    <lineage>
        <taxon>Bacteria</taxon>
        <taxon>Pseudomonadati</taxon>
        <taxon>Myxococcota</taxon>
        <taxon>Polyangia</taxon>
        <taxon>Polyangiales</taxon>
        <taxon>Polyangiaceae</taxon>
        <taxon>Sorangium</taxon>
    </lineage>
</organism>
<evidence type="ECO:0000313" key="1">
    <source>
        <dbReference type="EMBL" id="AUX22704.1"/>
    </source>
</evidence>